<evidence type="ECO:0000256" key="6">
    <source>
        <dbReference type="ARBA" id="ARBA00023242"/>
    </source>
</evidence>
<feature type="region of interest" description="Disordered" evidence="8">
    <location>
        <begin position="1"/>
        <end position="21"/>
    </location>
</feature>
<keyword evidence="2" id="KW-0132">Cell division</keyword>
<dbReference type="GO" id="GO:0035825">
    <property type="term" value="P:homologous recombination"/>
    <property type="evidence" value="ECO:0007669"/>
    <property type="project" value="UniProtKB-ARBA"/>
</dbReference>
<dbReference type="CDD" id="cd20404">
    <property type="entry name" value="Tudor_Agenet_AtEML-like"/>
    <property type="match status" value="1"/>
</dbReference>
<dbReference type="InterPro" id="IPR011989">
    <property type="entry name" value="ARM-like"/>
</dbReference>
<protein>
    <submittedName>
        <fullName evidence="9">Uncharacterized protein</fullName>
    </submittedName>
</protein>
<accession>A0AAV8DBH4</accession>
<evidence type="ECO:0000256" key="2">
    <source>
        <dbReference type="ARBA" id="ARBA00022618"/>
    </source>
</evidence>
<keyword evidence="10" id="KW-1185">Reference proteome</keyword>
<dbReference type="GO" id="GO:0051301">
    <property type="term" value="P:cell division"/>
    <property type="evidence" value="ECO:0007669"/>
    <property type="project" value="UniProtKB-KW"/>
</dbReference>
<evidence type="ECO:0000313" key="10">
    <source>
        <dbReference type="Proteomes" id="UP001140206"/>
    </source>
</evidence>
<gene>
    <name evidence="9" type="ORF">LUZ62_074310</name>
</gene>
<feature type="compositionally biased region" description="Basic and acidic residues" evidence="8">
    <location>
        <begin position="1231"/>
        <end position="1250"/>
    </location>
</feature>
<keyword evidence="5" id="KW-0234">DNA repair</keyword>
<dbReference type="EMBL" id="JAMFTS010000004">
    <property type="protein sequence ID" value="KAJ4763935.1"/>
    <property type="molecule type" value="Genomic_DNA"/>
</dbReference>
<dbReference type="GO" id="GO:0000785">
    <property type="term" value="C:chromatin"/>
    <property type="evidence" value="ECO:0007669"/>
    <property type="project" value="TreeGrafter"/>
</dbReference>
<dbReference type="Proteomes" id="UP001140206">
    <property type="component" value="Chromosome 4"/>
</dbReference>
<evidence type="ECO:0000256" key="3">
    <source>
        <dbReference type="ARBA" id="ARBA00022763"/>
    </source>
</evidence>
<feature type="compositionally biased region" description="Basic and acidic residues" evidence="8">
    <location>
        <begin position="1361"/>
        <end position="1381"/>
    </location>
</feature>
<evidence type="ECO:0000256" key="1">
    <source>
        <dbReference type="ARBA" id="ARBA00004123"/>
    </source>
</evidence>
<feature type="compositionally biased region" description="Basic and acidic residues" evidence="8">
    <location>
        <begin position="1422"/>
        <end position="1460"/>
    </location>
</feature>
<feature type="compositionally biased region" description="Basic and acidic residues" evidence="8">
    <location>
        <begin position="1197"/>
        <end position="1209"/>
    </location>
</feature>
<name>A0AAV8DBH4_9POAL</name>
<dbReference type="SUPFAM" id="SSF48371">
    <property type="entry name" value="ARM repeat"/>
    <property type="match status" value="1"/>
</dbReference>
<evidence type="ECO:0000313" key="9">
    <source>
        <dbReference type="EMBL" id="KAJ4763935.1"/>
    </source>
</evidence>
<proteinExistence type="predicted"/>
<dbReference type="GO" id="GO:0005634">
    <property type="term" value="C:nucleus"/>
    <property type="evidence" value="ECO:0007669"/>
    <property type="project" value="UniProtKB-SubCell"/>
</dbReference>
<dbReference type="Gene3D" id="2.30.30.140">
    <property type="match status" value="1"/>
</dbReference>
<keyword evidence="6" id="KW-0539">Nucleus</keyword>
<dbReference type="Gene3D" id="1.25.10.10">
    <property type="entry name" value="Leucine-rich Repeat Variant"/>
    <property type="match status" value="1"/>
</dbReference>
<evidence type="ECO:0000256" key="8">
    <source>
        <dbReference type="SAM" id="MobiDB-lite"/>
    </source>
</evidence>
<keyword evidence="3" id="KW-0227">DNA damage</keyword>
<dbReference type="PANTHER" id="PTHR12663">
    <property type="entry name" value="ANDROGEN INDUCED INHIBITOR OF PROLIFERATION AS3 / PDS5-RELATED"/>
    <property type="match status" value="1"/>
</dbReference>
<comment type="caution">
    <text evidence="9">The sequence shown here is derived from an EMBL/GenBank/DDBJ whole genome shotgun (WGS) entry which is preliminary data.</text>
</comment>
<keyword evidence="7" id="KW-0131">Cell cycle</keyword>
<dbReference type="GO" id="GO:0007064">
    <property type="term" value="P:mitotic sister chromatid cohesion"/>
    <property type="evidence" value="ECO:0007669"/>
    <property type="project" value="InterPro"/>
</dbReference>
<comment type="subcellular location">
    <subcellularLocation>
        <location evidence="1">Nucleus</location>
    </subcellularLocation>
</comment>
<dbReference type="InterPro" id="IPR039776">
    <property type="entry name" value="Pds5"/>
</dbReference>
<evidence type="ECO:0000256" key="7">
    <source>
        <dbReference type="ARBA" id="ARBA00023306"/>
    </source>
</evidence>
<dbReference type="GO" id="GO:0006281">
    <property type="term" value="P:DNA repair"/>
    <property type="evidence" value="ECO:0007669"/>
    <property type="project" value="UniProtKB-KW"/>
</dbReference>
<dbReference type="InterPro" id="IPR016024">
    <property type="entry name" value="ARM-type_fold"/>
</dbReference>
<keyword evidence="4" id="KW-0498">Mitosis</keyword>
<evidence type="ECO:0000256" key="5">
    <source>
        <dbReference type="ARBA" id="ARBA00023204"/>
    </source>
</evidence>
<feature type="region of interest" description="Disordered" evidence="8">
    <location>
        <begin position="1351"/>
        <end position="1484"/>
    </location>
</feature>
<reference evidence="9" key="1">
    <citation type="submission" date="2022-08" db="EMBL/GenBank/DDBJ databases">
        <authorList>
            <person name="Marques A."/>
        </authorList>
    </citation>
    <scope>NUCLEOTIDE SEQUENCE</scope>
    <source>
        <strain evidence="9">RhyPub2mFocal</strain>
        <tissue evidence="9">Leaves</tissue>
    </source>
</reference>
<dbReference type="CDD" id="cd19953">
    <property type="entry name" value="PDS5"/>
    <property type="match status" value="1"/>
</dbReference>
<dbReference type="Pfam" id="PF20168">
    <property type="entry name" value="PDS5"/>
    <property type="match status" value="1"/>
</dbReference>
<dbReference type="SUPFAM" id="SSF63748">
    <property type="entry name" value="Tudor/PWWP/MBT"/>
    <property type="match status" value="1"/>
</dbReference>
<feature type="compositionally biased region" description="Basic and acidic residues" evidence="8">
    <location>
        <begin position="1163"/>
        <end position="1173"/>
    </location>
</feature>
<dbReference type="PANTHER" id="PTHR12663:SF0">
    <property type="entry name" value="PRECOCIOUS DISSOCIATION OF SISTERS 5, ISOFORM A"/>
    <property type="match status" value="1"/>
</dbReference>
<feature type="compositionally biased region" description="Basic and acidic residues" evidence="8">
    <location>
        <begin position="1288"/>
        <end position="1301"/>
    </location>
</feature>
<sequence length="1484" mass="166021">MAEQQLRELGEKLESPPSSKDELVELLEKTASALSEVEQSPRPSVLDSLKACFDAFSKQELLKHEDSDAKVLIATCICEITRITAPEAPYSDDVLRDMFELIVGTFSGLNDSSSSSFARRVAILETLARYRSCVVMLDLDCNDLINEMFHKFFSVVSDDHSQSVVSSMQTIMVVIIEESEEIQENLLLTTLSALGRKKPGFSLAARRLAKSVIENCVEKLESPIKQFLVSSISGEGAFMSNTIDHHEVIFDLYQCGPQILSGIVPFITGELLTDKLEVRNKAVELIGELISLPGVPILESFQPLFSEFLKRLTDRVVDLRISVIDHLKNCLVSDPSRPEASQIILCGPYAEALCDRLLDFDENVRKKVVAAICDAVHHKFDAIQAETIELVAKRLRDTSISVKKYTMERLSDIYRLYCEKSTDSSYNGKELEWIPGKVFKCLYDKDFRPETVELNMIEYFPGEFSTKDKAKHWVKAFSGFDKIESKALEQILLQKQRLQQEVQKYLALRETPQEEAPDLQKRIVACLRSMSRLFPEHSKAEESLNALNQLEDSNVWKLLNTLLDPATPFQQARSTRAELLKIIDEKHPLHDFMSMLSVRCSYLLINKEHVKEFISVASEERSAGDGDLLSACMNLLKVIASFFPMLFDGSGESLVKLIKEDDEILKEGIAHILAKAGGTIREELAELATNSSDSIELILETLCLEGSRKQAKFSVHALAAVTKDDGLKSLSVLYKRIVDTLQEKVHLPSALQSLGCIAQIAMPIFETREAEIVGFLNSKILENSNKADEVSPSKSEWGEKSELCSLKIYALKTLVNSYLPSMDAHARKGIEKLIGLLKNILSYGDVSPNMISSAIDKAHMRLASAKAVLRLSRQWDAQIPTDAFYLTLRISQDDNPHSRKLFLGKVHQYIKERVLDAKYSCAFLLNISKYHTPEYEECKHNLLEVVQLCQQVKMRQLSVQADMNLLVAYPEYILAYLVHALAHDPSCPEFDGTDFDVFGPIYWRLSMFLSLLLVGDESTQGGSALNKESYSTVLSILHSIKSSQDLIDADKTKGLHAISDLGLFIAKRLVPDGTEISQRESVPLPTQLYATPEKNEQENGVDNKHTWLAAESVIAHFEALKVEEESIDDQSLLPVTDKDGNELSLGKMLKIIKAQGAKRKKEAKKEEKPKDPYEFDGDDEILGVVREINSDNTGGGRKKDSASKKRQIEKGSANSTPKKKRSVPVYQSPPKKTEEKKSVKTEKDISKVENKSSASTSIEEKNKGVDARSSNGSVNKRKRESISGLEKCSTKRNEDDPEELVGKRIEVWWPLDKQYYQGIVGSYDADKKKYMILYDDGDKEVLNLAKQKWKLVSSGSPAKKPKVDQKTTLKESVEKKRDATKQTDPVSQKTAAKKSPPSKRKESSSRSKGRTKKTPLGSATKDSAKEDPVDDSEAHVDDANDDGNKVEKDVPDTGSEEKSQDGGNQSDDEDEPLSTWKANLTKVK</sequence>
<evidence type="ECO:0000256" key="4">
    <source>
        <dbReference type="ARBA" id="ARBA00022776"/>
    </source>
</evidence>
<feature type="region of interest" description="Disordered" evidence="8">
    <location>
        <begin position="1156"/>
        <end position="1301"/>
    </location>
</feature>
<organism evidence="9 10">
    <name type="scientific">Rhynchospora pubera</name>
    <dbReference type="NCBI Taxonomy" id="906938"/>
    <lineage>
        <taxon>Eukaryota</taxon>
        <taxon>Viridiplantae</taxon>
        <taxon>Streptophyta</taxon>
        <taxon>Embryophyta</taxon>
        <taxon>Tracheophyta</taxon>
        <taxon>Spermatophyta</taxon>
        <taxon>Magnoliopsida</taxon>
        <taxon>Liliopsida</taxon>
        <taxon>Poales</taxon>
        <taxon>Cyperaceae</taxon>
        <taxon>Cyperoideae</taxon>
        <taxon>Rhynchosporeae</taxon>
        <taxon>Rhynchospora</taxon>
    </lineage>
</organism>